<dbReference type="NCBIfam" id="TIGR01280">
    <property type="entry name" value="xseB"/>
    <property type="match status" value="1"/>
</dbReference>
<dbReference type="Pfam" id="PF02609">
    <property type="entry name" value="Exonuc_VII_S"/>
    <property type="match status" value="1"/>
</dbReference>
<dbReference type="GO" id="GO:0006308">
    <property type="term" value="P:DNA catabolic process"/>
    <property type="evidence" value="ECO:0007669"/>
    <property type="project" value="InterPro"/>
</dbReference>
<dbReference type="HAMAP" id="MF_00337">
    <property type="entry name" value="Exonuc_7_S"/>
    <property type="match status" value="1"/>
</dbReference>
<evidence type="ECO:0000256" key="1">
    <source>
        <dbReference type="ARBA" id="ARBA00022490"/>
    </source>
</evidence>
<dbReference type="PANTHER" id="PTHR34137">
    <property type="entry name" value="EXODEOXYRIBONUCLEASE 7 SMALL SUBUNIT"/>
    <property type="match status" value="1"/>
</dbReference>
<gene>
    <name evidence="4" type="ORF">METZ01_LOCUS193345</name>
</gene>
<dbReference type="SUPFAM" id="SSF116842">
    <property type="entry name" value="XseB-like"/>
    <property type="match status" value="1"/>
</dbReference>
<name>A0A382DRX9_9ZZZZ</name>
<evidence type="ECO:0000256" key="2">
    <source>
        <dbReference type="ARBA" id="ARBA00022722"/>
    </source>
</evidence>
<protein>
    <submittedName>
        <fullName evidence="4">Uncharacterized protein</fullName>
    </submittedName>
</protein>
<organism evidence="4">
    <name type="scientific">marine metagenome</name>
    <dbReference type="NCBI Taxonomy" id="408172"/>
    <lineage>
        <taxon>unclassified sequences</taxon>
        <taxon>metagenomes</taxon>
        <taxon>ecological metagenomes</taxon>
    </lineage>
</organism>
<dbReference type="GO" id="GO:0005829">
    <property type="term" value="C:cytosol"/>
    <property type="evidence" value="ECO:0007669"/>
    <property type="project" value="TreeGrafter"/>
</dbReference>
<dbReference type="InterPro" id="IPR003761">
    <property type="entry name" value="Exonuc_VII_S"/>
</dbReference>
<dbReference type="InterPro" id="IPR037004">
    <property type="entry name" value="Exonuc_VII_ssu_sf"/>
</dbReference>
<keyword evidence="1" id="KW-0963">Cytoplasm</keyword>
<reference evidence="4" key="1">
    <citation type="submission" date="2018-05" db="EMBL/GenBank/DDBJ databases">
        <authorList>
            <person name="Lanie J.A."/>
            <person name="Ng W.-L."/>
            <person name="Kazmierczak K.M."/>
            <person name="Andrzejewski T.M."/>
            <person name="Davidsen T.M."/>
            <person name="Wayne K.J."/>
            <person name="Tettelin H."/>
            <person name="Glass J.I."/>
            <person name="Rusch D."/>
            <person name="Podicherti R."/>
            <person name="Tsui H.-C.T."/>
            <person name="Winkler M.E."/>
        </authorList>
    </citation>
    <scope>NUCLEOTIDE SEQUENCE</scope>
</reference>
<dbReference type="PIRSF" id="PIRSF006488">
    <property type="entry name" value="Exonuc_VII_S"/>
    <property type="match status" value="1"/>
</dbReference>
<dbReference type="AlphaFoldDB" id="A0A382DRX9"/>
<dbReference type="Gene3D" id="1.10.287.1040">
    <property type="entry name" value="Exonuclease VII, small subunit"/>
    <property type="match status" value="1"/>
</dbReference>
<keyword evidence="2" id="KW-0540">Nuclease</keyword>
<evidence type="ECO:0000256" key="3">
    <source>
        <dbReference type="ARBA" id="ARBA00022801"/>
    </source>
</evidence>
<sequence>MLENELDALSFEEIMDELEKSVSDLENGKLPLNKASEVYENGMKLAEEANKRLSDTEIKITDIKKAFEEKIETSSQSESDLDA</sequence>
<dbReference type="GO" id="GO:0009318">
    <property type="term" value="C:exodeoxyribonuclease VII complex"/>
    <property type="evidence" value="ECO:0007669"/>
    <property type="project" value="InterPro"/>
</dbReference>
<evidence type="ECO:0000313" key="4">
    <source>
        <dbReference type="EMBL" id="SVB40491.1"/>
    </source>
</evidence>
<dbReference type="GO" id="GO:0008855">
    <property type="term" value="F:exodeoxyribonuclease VII activity"/>
    <property type="evidence" value="ECO:0007669"/>
    <property type="project" value="InterPro"/>
</dbReference>
<dbReference type="EMBL" id="UINC01040511">
    <property type="protein sequence ID" value="SVB40491.1"/>
    <property type="molecule type" value="Genomic_DNA"/>
</dbReference>
<accession>A0A382DRX9</accession>
<proteinExistence type="inferred from homology"/>
<dbReference type="PANTHER" id="PTHR34137:SF1">
    <property type="entry name" value="EXODEOXYRIBONUCLEASE 7 SMALL SUBUNIT"/>
    <property type="match status" value="1"/>
</dbReference>
<keyword evidence="3" id="KW-0378">Hydrolase</keyword>